<evidence type="ECO:0000256" key="14">
    <source>
        <dbReference type="SAM" id="Phobius"/>
    </source>
</evidence>
<comment type="catalytic activity">
    <reaction evidence="10 13">
        <text>an N-terminal (5-L-glutamyl)-[peptide] + an alpha-amino acid = 5-L-glutamyl amino acid + an N-terminal L-alpha-aminoacyl-[peptide]</text>
        <dbReference type="Rhea" id="RHEA:23904"/>
        <dbReference type="Rhea" id="RHEA-COMP:9780"/>
        <dbReference type="Rhea" id="RHEA-COMP:9795"/>
        <dbReference type="ChEBI" id="CHEBI:77644"/>
        <dbReference type="ChEBI" id="CHEBI:78597"/>
        <dbReference type="ChEBI" id="CHEBI:78599"/>
        <dbReference type="ChEBI" id="CHEBI:78608"/>
        <dbReference type="EC" id="2.3.2.2"/>
    </reaction>
</comment>
<dbReference type="SUPFAM" id="SSF56235">
    <property type="entry name" value="N-terminal nucleophile aminohydrolases (Ntn hydrolases)"/>
    <property type="match status" value="1"/>
</dbReference>
<keyword evidence="9 13" id="KW-0012">Acyltransferase</keyword>
<dbReference type="FunFam" id="3.60.20.40:FF:000001">
    <property type="entry name" value="Gamma-glutamyltranspeptidase 1"/>
    <property type="match status" value="1"/>
</dbReference>
<dbReference type="GO" id="GO:0036374">
    <property type="term" value="F:glutathione hydrolase activity"/>
    <property type="evidence" value="ECO:0007669"/>
    <property type="project" value="UniProtKB-UniRule"/>
</dbReference>
<evidence type="ECO:0000256" key="6">
    <source>
        <dbReference type="ARBA" id="ARBA00022679"/>
    </source>
</evidence>
<proteinExistence type="inferred from homology"/>
<dbReference type="PANTHER" id="PTHR11686">
    <property type="entry name" value="GAMMA GLUTAMYL TRANSPEPTIDASE"/>
    <property type="match status" value="1"/>
</dbReference>
<evidence type="ECO:0000313" key="16">
    <source>
        <dbReference type="Proteomes" id="UP000439903"/>
    </source>
</evidence>
<keyword evidence="6 13" id="KW-0808">Transferase</keyword>
<name>A0A8H4ACY8_GIGMA</name>
<keyword evidence="5" id="KW-0645">Protease</keyword>
<feature type="binding site" evidence="12">
    <location>
        <position position="517"/>
    </location>
    <ligand>
        <name>L-glutamate</name>
        <dbReference type="ChEBI" id="CHEBI:29985"/>
    </ligand>
</feature>
<comment type="function">
    <text evidence="13">Cleaves the gamma-glutamyl peptide bond of glutathione and glutathione conjugates.</text>
</comment>
<evidence type="ECO:0000256" key="9">
    <source>
        <dbReference type="ARBA" id="ARBA00023315"/>
    </source>
</evidence>
<dbReference type="InterPro" id="IPR043138">
    <property type="entry name" value="GGT_lsub"/>
</dbReference>
<dbReference type="Proteomes" id="UP000439903">
    <property type="component" value="Unassembled WGS sequence"/>
</dbReference>
<evidence type="ECO:0000256" key="5">
    <source>
        <dbReference type="ARBA" id="ARBA00022670"/>
    </source>
</evidence>
<keyword evidence="14" id="KW-0472">Membrane</keyword>
<keyword evidence="7 13" id="KW-0378">Hydrolase</keyword>
<feature type="transmembrane region" description="Helical" evidence="14">
    <location>
        <begin position="40"/>
        <end position="63"/>
    </location>
</feature>
<dbReference type="AlphaFoldDB" id="A0A8H4ACY8"/>
<feature type="binding site" evidence="12">
    <location>
        <position position="151"/>
    </location>
    <ligand>
        <name>L-glutamate</name>
        <dbReference type="ChEBI" id="CHEBI:29985"/>
    </ligand>
</feature>
<feature type="binding site" evidence="12">
    <location>
        <begin position="494"/>
        <end position="495"/>
    </location>
    <ligand>
        <name>L-glutamate</name>
        <dbReference type="ChEBI" id="CHEBI:29985"/>
    </ligand>
</feature>
<evidence type="ECO:0000256" key="13">
    <source>
        <dbReference type="RuleBase" id="RU368068"/>
    </source>
</evidence>
<dbReference type="InterPro" id="IPR029055">
    <property type="entry name" value="Ntn_hydrolases_N"/>
</dbReference>
<dbReference type="GO" id="GO:0103068">
    <property type="term" value="F:leukotriene C4 gamma-glutamyl transferase activity"/>
    <property type="evidence" value="ECO:0007669"/>
    <property type="project" value="UniProtKB-EC"/>
</dbReference>
<dbReference type="PANTHER" id="PTHR11686:SF9">
    <property type="entry name" value="RE13973P"/>
    <property type="match status" value="1"/>
</dbReference>
<comment type="catalytic activity">
    <reaction evidence="1 13">
        <text>an S-substituted glutathione + H2O = an S-substituted L-cysteinylglycine + L-glutamate</text>
        <dbReference type="Rhea" id="RHEA:59468"/>
        <dbReference type="ChEBI" id="CHEBI:15377"/>
        <dbReference type="ChEBI" id="CHEBI:29985"/>
        <dbReference type="ChEBI" id="CHEBI:90779"/>
        <dbReference type="ChEBI" id="CHEBI:143103"/>
        <dbReference type="EC" id="3.4.19.13"/>
    </reaction>
</comment>
<dbReference type="OrthoDB" id="1081007at2759"/>
<evidence type="ECO:0000256" key="10">
    <source>
        <dbReference type="ARBA" id="ARBA00047417"/>
    </source>
</evidence>
<evidence type="ECO:0000256" key="2">
    <source>
        <dbReference type="ARBA" id="ARBA00001089"/>
    </source>
</evidence>
<feature type="active site" description="Nucleophile" evidence="11">
    <location>
        <position position="424"/>
    </location>
</feature>
<evidence type="ECO:0000256" key="12">
    <source>
        <dbReference type="PIRSR" id="PIRSR600101-2"/>
    </source>
</evidence>
<organism evidence="15 16">
    <name type="scientific">Gigaspora margarita</name>
    <dbReference type="NCBI Taxonomy" id="4874"/>
    <lineage>
        <taxon>Eukaryota</taxon>
        <taxon>Fungi</taxon>
        <taxon>Fungi incertae sedis</taxon>
        <taxon>Mucoromycota</taxon>
        <taxon>Glomeromycotina</taxon>
        <taxon>Glomeromycetes</taxon>
        <taxon>Diversisporales</taxon>
        <taxon>Gigasporaceae</taxon>
        <taxon>Gigaspora</taxon>
    </lineage>
</organism>
<comment type="catalytic activity">
    <reaction evidence="2 13">
        <text>glutathione + H2O = L-cysteinylglycine + L-glutamate</text>
        <dbReference type="Rhea" id="RHEA:28807"/>
        <dbReference type="ChEBI" id="CHEBI:15377"/>
        <dbReference type="ChEBI" id="CHEBI:29985"/>
        <dbReference type="ChEBI" id="CHEBI:57925"/>
        <dbReference type="ChEBI" id="CHEBI:61694"/>
        <dbReference type="EC" id="3.4.19.13"/>
    </reaction>
</comment>
<dbReference type="GO" id="GO:0006751">
    <property type="term" value="P:glutathione catabolic process"/>
    <property type="evidence" value="ECO:0007669"/>
    <property type="project" value="UniProtKB-UniRule"/>
</dbReference>
<dbReference type="UniPathway" id="UPA00204"/>
<evidence type="ECO:0000256" key="1">
    <source>
        <dbReference type="ARBA" id="ARBA00001049"/>
    </source>
</evidence>
<reference evidence="15 16" key="1">
    <citation type="journal article" date="2019" name="Environ. Microbiol.">
        <title>At the nexus of three kingdoms: the genome of the mycorrhizal fungus Gigaspora margarita provides insights into plant, endobacterial and fungal interactions.</title>
        <authorList>
            <person name="Venice F."/>
            <person name="Ghignone S."/>
            <person name="Salvioli di Fossalunga A."/>
            <person name="Amselem J."/>
            <person name="Novero M."/>
            <person name="Xianan X."/>
            <person name="Sedzielewska Toro K."/>
            <person name="Morin E."/>
            <person name="Lipzen A."/>
            <person name="Grigoriev I.V."/>
            <person name="Henrissat B."/>
            <person name="Martin F.M."/>
            <person name="Bonfante P."/>
        </authorList>
    </citation>
    <scope>NUCLEOTIDE SEQUENCE [LARGE SCALE GENOMIC DNA]</scope>
    <source>
        <strain evidence="15 16">BEG34</strain>
    </source>
</reference>
<evidence type="ECO:0000256" key="4">
    <source>
        <dbReference type="ARBA" id="ARBA00009381"/>
    </source>
</evidence>
<evidence type="ECO:0000256" key="7">
    <source>
        <dbReference type="ARBA" id="ARBA00022801"/>
    </source>
</evidence>
<dbReference type="InterPro" id="IPR000101">
    <property type="entry name" value="GGT_peptidase"/>
</dbReference>
<dbReference type="GO" id="GO:0000324">
    <property type="term" value="C:fungal-type vacuole"/>
    <property type="evidence" value="ECO:0007669"/>
    <property type="project" value="TreeGrafter"/>
</dbReference>
<evidence type="ECO:0000313" key="15">
    <source>
        <dbReference type="EMBL" id="KAF0480580.1"/>
    </source>
</evidence>
<evidence type="ECO:0000256" key="3">
    <source>
        <dbReference type="ARBA" id="ARBA00005115"/>
    </source>
</evidence>
<evidence type="ECO:0000256" key="11">
    <source>
        <dbReference type="PIRSR" id="PIRSR600101-1"/>
    </source>
</evidence>
<dbReference type="EMBL" id="WTPW01000780">
    <property type="protein sequence ID" value="KAF0480580.1"/>
    <property type="molecule type" value="Genomic_DNA"/>
</dbReference>
<keyword evidence="14" id="KW-1133">Transmembrane helix</keyword>
<protein>
    <recommendedName>
        <fullName evidence="13">Glutathione hydrolase</fullName>
        <ecNumber evidence="13">2.3.2.2</ecNumber>
        <ecNumber evidence="13">3.4.19.13</ecNumber>
    </recommendedName>
    <alternativeName>
        <fullName evidence="13">Gamma-glutamyltransferase</fullName>
    </alternativeName>
    <alternativeName>
        <fullName evidence="13">Gamma-glutamyltranspeptidase</fullName>
    </alternativeName>
</protein>
<evidence type="ECO:0000256" key="8">
    <source>
        <dbReference type="ARBA" id="ARBA00023180"/>
    </source>
</evidence>
<keyword evidence="14" id="KW-0812">Transmembrane</keyword>
<keyword evidence="16" id="KW-1185">Reference proteome</keyword>
<feature type="binding site" evidence="12">
    <location>
        <position position="466"/>
    </location>
    <ligand>
        <name>L-glutamate</name>
        <dbReference type="ChEBI" id="CHEBI:29985"/>
    </ligand>
</feature>
<dbReference type="Gene3D" id="1.10.246.130">
    <property type="match status" value="1"/>
</dbReference>
<dbReference type="Pfam" id="PF01019">
    <property type="entry name" value="G_glu_transpept"/>
    <property type="match status" value="1"/>
</dbReference>
<feature type="binding site" evidence="12">
    <location>
        <begin position="442"/>
        <end position="444"/>
    </location>
    <ligand>
        <name>L-glutamate</name>
        <dbReference type="ChEBI" id="CHEBI:29985"/>
    </ligand>
</feature>
<comment type="similarity">
    <text evidence="4">Belongs to the gamma-glutamyltransferase family.</text>
</comment>
<dbReference type="EC" id="3.4.19.13" evidence="13"/>
<sequence>MTTYQSIEEGLPRYANNSDDDDKIGLLSRIKRPSQFWKNILKIIVGVACISVVLWFSLSYFIFFDEVEHENEFDWADPNLIIAKTGAVASEVVNCSRFGVEVLKEGGNAVDAAITTHICVGTVNAFAAGIGGGGFMLIRLPNGFAEVVDFREVAPLAVKEDMFVKDHLKAKVGPLSIAVPGELRGLKLAHERHGKLPWKRLLEPSIRISREGFPIPLELFVTMRMYTYKIEHNKELCEIFCDSDGKLKKLGDIMYRTNYSRTLEKVSEDVNEFFEGSIARSIVDTIQGKGGLITMEDLASYRPTIREPLIGYYQGKKIITSPEPGSGAILLFLLNVLEEYKFHENGRTSLNYQRLAESLKYAIARRTELGDPAFFKNQTAHTERIKEIISKEYAERIRANITDKRTWIPDHYDPEYATLEDHGTTHISVVDADEMAVSMTATLNHFWGSQVMDSNTGILFNDQMDDFAIPIPPTIERFWPAPHNFPAPGKKPMSSTSPTIIERPDGRFEMAVGASGGTRIMSAVTQTLLNIYEFDMNVLEAIDHPRLYHPLLPNELFIESGFPYDLVDDLIKIGHVVKIHSIYNRGYGCQVQCVRKFVNGTIHAASDFRKNGIAAGY</sequence>
<comment type="caution">
    <text evidence="15">The sequence shown here is derived from an EMBL/GenBank/DDBJ whole genome shotgun (WGS) entry which is preliminary data.</text>
</comment>
<comment type="pathway">
    <text evidence="3 13">Sulfur metabolism; glutathione metabolism.</text>
</comment>
<dbReference type="GO" id="GO:0006508">
    <property type="term" value="P:proteolysis"/>
    <property type="evidence" value="ECO:0007669"/>
    <property type="project" value="UniProtKB-KW"/>
</dbReference>
<keyword evidence="8" id="KW-0325">Glycoprotein</keyword>
<dbReference type="GO" id="GO:0005886">
    <property type="term" value="C:plasma membrane"/>
    <property type="evidence" value="ECO:0007669"/>
    <property type="project" value="TreeGrafter"/>
</dbReference>
<gene>
    <name evidence="15" type="ORF">F8M41_023708</name>
</gene>
<dbReference type="NCBIfam" id="TIGR00066">
    <property type="entry name" value="g_glut_trans"/>
    <property type="match status" value="1"/>
</dbReference>
<dbReference type="EC" id="2.3.2.2" evidence="13"/>
<dbReference type="Gene3D" id="3.60.20.40">
    <property type="match status" value="1"/>
</dbReference>
<accession>A0A8H4ACY8</accession>
<dbReference type="FunFam" id="1.10.246.130:FF:000005">
    <property type="entry name" value="Gamma-glutamyltranspeptidase 1, putative"/>
    <property type="match status" value="1"/>
</dbReference>
<dbReference type="PRINTS" id="PR01210">
    <property type="entry name" value="GGTRANSPTASE"/>
</dbReference>
<dbReference type="InterPro" id="IPR043137">
    <property type="entry name" value="GGT_ssub_C"/>
</dbReference>